<dbReference type="GO" id="GO:0004649">
    <property type="term" value="F:poly(ADP-ribose) glycohydrolase activity"/>
    <property type="evidence" value="ECO:0007669"/>
    <property type="project" value="InterPro"/>
</dbReference>
<dbReference type="Pfam" id="PF05028">
    <property type="entry name" value="PARG_cat_C"/>
    <property type="match status" value="1"/>
</dbReference>
<organism evidence="2">
    <name type="scientific">Percolomonas cosmopolitus</name>
    <dbReference type="NCBI Taxonomy" id="63605"/>
    <lineage>
        <taxon>Eukaryota</taxon>
        <taxon>Discoba</taxon>
        <taxon>Heterolobosea</taxon>
        <taxon>Tetramitia</taxon>
        <taxon>Eutetramitia</taxon>
        <taxon>Percolomonadidae</taxon>
        <taxon>Percolomonas</taxon>
    </lineage>
</organism>
<dbReference type="AlphaFoldDB" id="A0A7S1KUT4"/>
<dbReference type="GO" id="GO:0005975">
    <property type="term" value="P:carbohydrate metabolic process"/>
    <property type="evidence" value="ECO:0007669"/>
    <property type="project" value="InterPro"/>
</dbReference>
<dbReference type="InterPro" id="IPR046372">
    <property type="entry name" value="PARG_cat_C"/>
</dbReference>
<dbReference type="GO" id="GO:0009225">
    <property type="term" value="P:nucleotide-sugar metabolic process"/>
    <property type="evidence" value="ECO:0007669"/>
    <property type="project" value="TreeGrafter"/>
</dbReference>
<dbReference type="GO" id="GO:0006282">
    <property type="term" value="P:regulation of DNA repair"/>
    <property type="evidence" value="ECO:0007669"/>
    <property type="project" value="InterPro"/>
</dbReference>
<protein>
    <recommendedName>
        <fullName evidence="1">PARG catalytic Macro domain-containing protein</fullName>
    </recommendedName>
</protein>
<evidence type="ECO:0000259" key="1">
    <source>
        <dbReference type="Pfam" id="PF05028"/>
    </source>
</evidence>
<proteinExistence type="predicted"/>
<dbReference type="GO" id="GO:0005634">
    <property type="term" value="C:nucleus"/>
    <property type="evidence" value="ECO:0007669"/>
    <property type="project" value="TreeGrafter"/>
</dbReference>
<dbReference type="GO" id="GO:1990966">
    <property type="term" value="P:ATP generation from poly-ADP-D-ribose"/>
    <property type="evidence" value="ECO:0007669"/>
    <property type="project" value="TreeGrafter"/>
</dbReference>
<dbReference type="GO" id="GO:0005737">
    <property type="term" value="C:cytoplasm"/>
    <property type="evidence" value="ECO:0007669"/>
    <property type="project" value="TreeGrafter"/>
</dbReference>
<dbReference type="PANTHER" id="PTHR12837">
    <property type="entry name" value="POLY ADP-RIBOSE GLYCOHYDROLASE"/>
    <property type="match status" value="1"/>
</dbReference>
<sequence>MSPNAVHTSPPSTEHASKTFFPKSKLLFSHSETLATLISEYPPNFSHHAKKYLFSTLLNSLSKYASTVEHCVHIRKYSSETLDTQLAWKGGQSLCPVEILQGPFDYQPDKGHKTKLWYLNFADANLFFAYAGSLFAQDEMQVCEMPVLASVRELLKHLTLENQLASPTTMHARHYATPYLIKNVPRHLHIDTAPSKSCPQGIYGNAFAATPLNELHKRCKVIHPPQNTNIIAMASLGYGKSYYTADQYSHLFLTALAAFSGARQETDDHTECIIHTGLWGCGAFGMSKSVSVLVQWMAASLAGVDKLKLHCVTKENNVQVRQILQEFSKKAHPIQQSYMSVSDFFAELDKKKAYKWGMSNGT</sequence>
<evidence type="ECO:0000313" key="2">
    <source>
        <dbReference type="EMBL" id="CAD9086388.1"/>
    </source>
</evidence>
<accession>A0A7S1KUT4</accession>
<gene>
    <name evidence="2" type="ORF">PCOS0759_LOCUS9642</name>
</gene>
<reference evidence="2" key="1">
    <citation type="submission" date="2021-01" db="EMBL/GenBank/DDBJ databases">
        <authorList>
            <person name="Corre E."/>
            <person name="Pelletier E."/>
            <person name="Niang G."/>
            <person name="Scheremetjew M."/>
            <person name="Finn R."/>
            <person name="Kale V."/>
            <person name="Holt S."/>
            <person name="Cochrane G."/>
            <person name="Meng A."/>
            <person name="Brown T."/>
            <person name="Cohen L."/>
        </authorList>
    </citation>
    <scope>NUCLEOTIDE SEQUENCE</scope>
    <source>
        <strain evidence="2">WS</strain>
    </source>
</reference>
<dbReference type="InterPro" id="IPR007724">
    <property type="entry name" value="Poly_GlycHdrlase"/>
</dbReference>
<feature type="domain" description="PARG catalytic Macro" evidence="1">
    <location>
        <begin position="225"/>
        <end position="315"/>
    </location>
</feature>
<name>A0A7S1KUT4_9EUKA</name>
<dbReference type="EMBL" id="HBGD01011646">
    <property type="protein sequence ID" value="CAD9086388.1"/>
    <property type="molecule type" value="Transcribed_RNA"/>
</dbReference>
<dbReference type="PANTHER" id="PTHR12837:SF0">
    <property type="entry name" value="POLY(ADP-RIBOSE) GLYCOHYDROLASE"/>
    <property type="match status" value="1"/>
</dbReference>